<evidence type="ECO:0000256" key="1">
    <source>
        <dbReference type="ARBA" id="ARBA00022475"/>
    </source>
</evidence>
<evidence type="ECO:0000313" key="8">
    <source>
        <dbReference type="Proteomes" id="UP000289954"/>
    </source>
</evidence>
<evidence type="ECO:0000256" key="3">
    <source>
        <dbReference type="ARBA" id="ARBA00022989"/>
    </source>
</evidence>
<name>A0A402DQD8_9CELL</name>
<feature type="region of interest" description="Disordered" evidence="5">
    <location>
        <begin position="106"/>
        <end position="134"/>
    </location>
</feature>
<feature type="compositionally biased region" description="Basic and acidic residues" evidence="5">
    <location>
        <begin position="112"/>
        <end position="133"/>
    </location>
</feature>
<evidence type="ECO:0000256" key="5">
    <source>
        <dbReference type="SAM" id="MobiDB-lite"/>
    </source>
</evidence>
<sequence length="214" mass="23329">MRRRADGLRQPDRKARMSPLTLLLIAFSLSADAFAVALGKGLHIRRLTVRDTAAIAVAFGAFQGLMPVLGWFLGVHLQGSVSRAPDAGGGGGAGRADVVVMPTHGARPRRFRPGEGSRSFRRERGPTGGRDGRFAWSGRELLRYQASARTTAWSTDGFRKREEARNFTLPHRPPPAERAPRWRCGADGGHTARRPAPRLARRTASTTEGSGRTR</sequence>
<evidence type="ECO:0008006" key="9">
    <source>
        <dbReference type="Google" id="ProtNLM"/>
    </source>
</evidence>
<dbReference type="AlphaFoldDB" id="A0A402DQD8"/>
<dbReference type="PANTHER" id="PTHR35529">
    <property type="entry name" value="MANGANESE EFFLUX PUMP MNTP-RELATED"/>
    <property type="match status" value="1"/>
</dbReference>
<organism evidence="7 8">
    <name type="scientific">Cellulomonas biazotea</name>
    <dbReference type="NCBI Taxonomy" id="1709"/>
    <lineage>
        <taxon>Bacteria</taxon>
        <taxon>Bacillati</taxon>
        <taxon>Actinomycetota</taxon>
        <taxon>Actinomycetes</taxon>
        <taxon>Micrococcales</taxon>
        <taxon>Cellulomonadaceae</taxon>
        <taxon>Cellulomonas</taxon>
    </lineage>
</organism>
<keyword evidence="2 6" id="KW-0812">Transmembrane</keyword>
<feature type="compositionally biased region" description="Basic residues" evidence="5">
    <location>
        <begin position="191"/>
        <end position="201"/>
    </location>
</feature>
<comment type="caution">
    <text evidence="7">The sequence shown here is derived from an EMBL/GenBank/DDBJ whole genome shotgun (WGS) entry which is preliminary data.</text>
</comment>
<evidence type="ECO:0000313" key="7">
    <source>
        <dbReference type="EMBL" id="GCE76349.1"/>
    </source>
</evidence>
<protein>
    <recommendedName>
        <fullName evidence="9">Manganese efflux pump MntP</fullName>
    </recommendedName>
</protein>
<gene>
    <name evidence="7" type="ORF">CBZ_14050</name>
</gene>
<keyword evidence="1" id="KW-1003">Cell membrane</keyword>
<evidence type="ECO:0000256" key="4">
    <source>
        <dbReference type="ARBA" id="ARBA00023136"/>
    </source>
</evidence>
<evidence type="ECO:0000256" key="6">
    <source>
        <dbReference type="SAM" id="Phobius"/>
    </source>
</evidence>
<dbReference type="EMBL" id="BIMR01000090">
    <property type="protein sequence ID" value="GCE76349.1"/>
    <property type="molecule type" value="Genomic_DNA"/>
</dbReference>
<evidence type="ECO:0000256" key="2">
    <source>
        <dbReference type="ARBA" id="ARBA00022692"/>
    </source>
</evidence>
<keyword evidence="4 6" id="KW-0472">Membrane</keyword>
<keyword evidence="8" id="KW-1185">Reference proteome</keyword>
<proteinExistence type="predicted"/>
<dbReference type="InterPro" id="IPR003810">
    <property type="entry name" value="Mntp/YtaF"/>
</dbReference>
<keyword evidence="3 6" id="KW-1133">Transmembrane helix</keyword>
<dbReference type="Proteomes" id="UP000289954">
    <property type="component" value="Unassembled WGS sequence"/>
</dbReference>
<dbReference type="PANTHER" id="PTHR35529:SF1">
    <property type="entry name" value="MANGANESE EFFLUX PUMP MNTP-RELATED"/>
    <property type="match status" value="1"/>
</dbReference>
<reference evidence="7 8" key="1">
    <citation type="submission" date="2019-01" db="EMBL/GenBank/DDBJ databases">
        <title>Draft genome sequence of Cellulomonas takizawaensis strain TKZ-21.</title>
        <authorList>
            <person name="Yamamura H."/>
            <person name="Hayashi T."/>
            <person name="Hamada M."/>
            <person name="Serisawa Y."/>
            <person name="Matsuyama K."/>
            <person name="Nakagawa Y."/>
            <person name="Otoguro M."/>
            <person name="Yanagida F."/>
            <person name="Hayakawa M."/>
        </authorList>
    </citation>
    <scope>NUCLEOTIDE SEQUENCE [LARGE SCALE GENOMIC DNA]</scope>
    <source>
        <strain evidence="7 8">NBRC12680</strain>
    </source>
</reference>
<feature type="transmembrane region" description="Helical" evidence="6">
    <location>
        <begin position="53"/>
        <end position="73"/>
    </location>
</feature>
<feature type="region of interest" description="Disordered" evidence="5">
    <location>
        <begin position="168"/>
        <end position="214"/>
    </location>
</feature>
<accession>A0A402DQD8</accession>